<name>A0A3N2Q2Z7_SODAK</name>
<feature type="signal peptide" evidence="1">
    <location>
        <begin position="1"/>
        <end position="24"/>
    </location>
</feature>
<dbReference type="OrthoDB" id="3545468at2759"/>
<organism evidence="2 3">
    <name type="scientific">Sodiomyces alkalinus (strain CBS 110278 / VKM F-3762 / F11)</name>
    <name type="common">Alkaliphilic filamentous fungus</name>
    <dbReference type="NCBI Taxonomy" id="1314773"/>
    <lineage>
        <taxon>Eukaryota</taxon>
        <taxon>Fungi</taxon>
        <taxon>Dikarya</taxon>
        <taxon>Ascomycota</taxon>
        <taxon>Pezizomycotina</taxon>
        <taxon>Sordariomycetes</taxon>
        <taxon>Hypocreomycetidae</taxon>
        <taxon>Glomerellales</taxon>
        <taxon>Plectosphaerellaceae</taxon>
        <taxon>Sodiomyces</taxon>
    </lineage>
</organism>
<proteinExistence type="predicted"/>
<gene>
    <name evidence="2" type="ORF">SODALDRAFT_322342</name>
</gene>
<reference evidence="2 3" key="1">
    <citation type="journal article" date="2018" name="Mol. Ecol.">
        <title>The obligate alkalophilic soda-lake fungus Sodiomyces alkalinus has shifted to a protein diet.</title>
        <authorList>
            <person name="Grum-Grzhimaylo A.A."/>
            <person name="Falkoski D.L."/>
            <person name="van den Heuvel J."/>
            <person name="Valero-Jimenez C.A."/>
            <person name="Min B."/>
            <person name="Choi I.G."/>
            <person name="Lipzen A."/>
            <person name="Daum C.G."/>
            <person name="Aanen D.K."/>
            <person name="Tsang A."/>
            <person name="Henrissat B."/>
            <person name="Bilanenko E.N."/>
            <person name="de Vries R.P."/>
            <person name="van Kan J.A.L."/>
            <person name="Grigoriev I.V."/>
            <person name="Debets A.J.M."/>
        </authorList>
    </citation>
    <scope>NUCLEOTIDE SEQUENCE [LARGE SCALE GENOMIC DNA]</scope>
    <source>
        <strain evidence="2 3">F11</strain>
    </source>
</reference>
<dbReference type="GeneID" id="39578191"/>
<keyword evidence="3" id="KW-1185">Reference proteome</keyword>
<dbReference type="AlphaFoldDB" id="A0A3N2Q2Z7"/>
<protein>
    <submittedName>
        <fullName evidence="2">Uncharacterized protein</fullName>
    </submittedName>
</protein>
<accession>A0A3N2Q2Z7</accession>
<evidence type="ECO:0000313" key="2">
    <source>
        <dbReference type="EMBL" id="ROT41144.1"/>
    </source>
</evidence>
<feature type="chain" id="PRO_5018215674" evidence="1">
    <location>
        <begin position="25"/>
        <end position="218"/>
    </location>
</feature>
<dbReference type="EMBL" id="ML119052">
    <property type="protein sequence ID" value="ROT41144.1"/>
    <property type="molecule type" value="Genomic_DNA"/>
</dbReference>
<evidence type="ECO:0000256" key="1">
    <source>
        <dbReference type="SAM" id="SignalP"/>
    </source>
</evidence>
<sequence>MKMPSISSIALSLLTLSAAGLVSAAPDVRAELLPCGCAAFPAYVASSGNAGPWSVHADGTGEHIDGIGLIAVFSRGQHEIRWGNLAVNDLQGYATNPLRCVGGPAPGSGVQGLVPTGVSSYTWEPMVAADIPYSSLLMYKVEGTPIEPYALYNVDDDERRPGVFLGSGGYATWGFRRQESAEFGVYWETRLLGANSQDPITGEPLFEGEITGFLKVWG</sequence>
<evidence type="ECO:0000313" key="3">
    <source>
        <dbReference type="Proteomes" id="UP000272025"/>
    </source>
</evidence>
<dbReference type="Proteomes" id="UP000272025">
    <property type="component" value="Unassembled WGS sequence"/>
</dbReference>
<dbReference type="RefSeq" id="XP_028468950.1">
    <property type="nucleotide sequence ID" value="XM_028609713.1"/>
</dbReference>
<keyword evidence="1" id="KW-0732">Signal</keyword>